<dbReference type="GO" id="GO:0000466">
    <property type="term" value="P:maturation of 5.8S rRNA from tricistronic rRNA transcript (SSU-rRNA, 5.8S rRNA, LSU-rRNA)"/>
    <property type="evidence" value="ECO:0007669"/>
    <property type="project" value="TreeGrafter"/>
</dbReference>
<dbReference type="PANTHER" id="PTHR13500:SF0">
    <property type="entry name" value="NUCLEOLAR PRE-RIBOSOMAL-ASSOCIATED PROTEIN 1"/>
    <property type="match status" value="1"/>
</dbReference>
<dbReference type="GeneID" id="5235645"/>
<dbReference type="InterPro" id="IPR021714">
    <property type="entry name" value="URB1_N"/>
</dbReference>
<feature type="domain" description="URB1 central HEAT repeat" evidence="4">
    <location>
        <begin position="589"/>
        <end position="745"/>
    </location>
</feature>
<dbReference type="OMA" id="MTSYWFG"/>
<evidence type="ECO:0000256" key="1">
    <source>
        <dbReference type="SAM" id="MobiDB-lite"/>
    </source>
</evidence>
<accession>A5DTY5</accession>
<feature type="domain" description="URB1 N-terminal" evidence="2">
    <location>
        <begin position="66"/>
        <end position="401"/>
    </location>
</feature>
<reference evidence="5 6" key="1">
    <citation type="journal article" date="2009" name="Nature">
        <title>Evolution of pathogenicity and sexual reproduction in eight Candida genomes.</title>
        <authorList>
            <person name="Butler G."/>
            <person name="Rasmussen M.D."/>
            <person name="Lin M.F."/>
            <person name="Santos M.A."/>
            <person name="Sakthikumar S."/>
            <person name="Munro C.A."/>
            <person name="Rheinbay E."/>
            <person name="Grabherr M."/>
            <person name="Forche A."/>
            <person name="Reedy J.L."/>
            <person name="Agrafioti I."/>
            <person name="Arnaud M.B."/>
            <person name="Bates S."/>
            <person name="Brown A.J."/>
            <person name="Brunke S."/>
            <person name="Costanzo M.C."/>
            <person name="Fitzpatrick D.A."/>
            <person name="de Groot P.W."/>
            <person name="Harris D."/>
            <person name="Hoyer L.L."/>
            <person name="Hube B."/>
            <person name="Klis F.M."/>
            <person name="Kodira C."/>
            <person name="Lennard N."/>
            <person name="Logue M.E."/>
            <person name="Martin R."/>
            <person name="Neiman A.M."/>
            <person name="Nikolaou E."/>
            <person name="Quail M.A."/>
            <person name="Quinn J."/>
            <person name="Santos M.C."/>
            <person name="Schmitzberger F.F."/>
            <person name="Sherlock G."/>
            <person name="Shah P."/>
            <person name="Silverstein K.A."/>
            <person name="Skrzypek M.S."/>
            <person name="Soll D."/>
            <person name="Staggs R."/>
            <person name="Stansfield I."/>
            <person name="Stumpf M.P."/>
            <person name="Sudbery P.E."/>
            <person name="Srikantha T."/>
            <person name="Zeng Q."/>
            <person name="Berman J."/>
            <person name="Berriman M."/>
            <person name="Heitman J."/>
            <person name="Gow N.A."/>
            <person name="Lorenz M.C."/>
            <person name="Birren B.W."/>
            <person name="Kellis M."/>
            <person name="Cuomo C.A."/>
        </authorList>
    </citation>
    <scope>NUCLEOTIDE SEQUENCE [LARGE SCALE GENOMIC DNA]</scope>
    <source>
        <strain evidence="6">ATCC 11503 / BCRC 21390 / CBS 2605 / JCM 1781 / NBRC 1676 / NRRL YB-4239</strain>
    </source>
</reference>
<name>A5DTY5_LODEL</name>
<dbReference type="InParanoid" id="A5DTY5"/>
<evidence type="ECO:0008006" key="7">
    <source>
        <dbReference type="Google" id="ProtNLM"/>
    </source>
</evidence>
<sequence length="1757" mass="200658">MSEVKKRKIYSSQSSVNIDYHVIEEVNKVVELLDKEPEDTKEQDKESNKTKESLALESFIERGYLAKLLPIWSYYSSTNNHKEFVDITNKINAIIFRINKAKSLASSSSSSSSSSPLLQHRQSILDTFKDILINHIRILYRALSSLKPSSTNPNIRLLDNIVQYDPIIAMEFLNQFDMALPVLPKLVTPSKIEIELGEISNDAYSIRCNFIKFWINLCSQVLHVHRLDLLTNHPKIMRNIWKYLQYDSLQLIHHLINFLDCKVLDEANFKKSQKCKILNDNFMYKVQALFSKVSEPFLINFMNKLTTDTKYGIIFANDSFWNKDSNVGVEIEINNKKFKVANKLLYTLLTSLKPTESNQQLQFIVRVLSSNQELVAPYMNYLVQHGGGYHDPSLTSWWIAHTLLYTNILQIAPPKFDQNTEYIKFDAKSIAESIALAPLLKAALSKGLQSSNKKLVLQLTLQLILYILQKLELILQESFISVASTERQELIALVFNQLPDTSAIVQVISASTTNEKDLPPAIPDITKLTTLKILQKYDLYTPSSTKKSSLQKLVSMGVASIVDKNVQSQLLTSYDLIILDMFINLQDQNFKWWNKINNQNSFYTSLIKFASNSSINSSKFSFTKIYTLLNRLGADKMFFNADLLVTPIVALIYSIDSDIADNIEYWNMLDETIARCVRTPYKYFDLTHAKYEDTSIFVVALMEQFKYYINKPNVARDDALKWLSRFIRYLVIFGESKSALVSMITNELDGIIMDYESILQNHLAFDGDKDFDVRDCSILEIVYNMSLDQLINKPSILEKKVITSNLDFAAILSLLQTINSNPTLESAQPLIKIIFSKIWNFLMNCDEQAIKYFTSGAIWKPLFRSEVENENEDGSKVLDTNTNIDTNSDTNSDTNTNTKLSLQFYNDILEELPRKVLPEDLLNYIEVGIFPKQKISMLSFAWALDDDQLKRLLDVSSDPVFITSLAAQIIKRGNMVFTADQFWKIYDTHADKRLEMLTAIINDSLVGFNDIQLHLLLTKIISNHTSDKPLLPLLIRKFKNRSSLYLAPSASSESDSNSLASKLASLTLPNDDDLKLLIASSLIQAELEVPSLLMSEVNEIITTKLNSDTNQNGTSSDWNDILVILATQKNVDSDTLLQVFKVIDYKQTLNSSFIRLVSRSPQSLSTSSGNKLTQWLHKTMLYITKKFAESDTLSENFTNFLTSMGDYHILHSDIWSIAPANVLNTQLEVILQSKFAKSAINLQYVARMILTAPKNKINFQRLFQISLTALSVLDDLPSSENADARYYAAIIIFILFNFDHLKLSNMASVDNILVKYQGLNRAEDLLLKQVLQKMEAKLAITWIAKVATWELSEELAENEKELVTGGGQEKLIVSRNGQFTITLNKTTILNTFSSCQMGLPMFAKTSGSRLAPEEIWLQMKTLEQQNSLNSAQERLAYDAEFLLMVVLNNEELLQYKKEEDGSVSYNFNIKNMIDNGFLQFIIANLPNEDYLGISKVILNKILVSIDSEVNNQFKDKNVYKVFISSILFTLAHQQQQHQHQHQQQPSVSGDGKPPPKIGKLVWFIYSQFVPILSNPGHFLYEKVYRYVLSHPKLKSWEVPLWSSIIYPSESSEWYYRELTWVIEQITEGVSTVADLAVLKSSQIEAILNLINSEYINMKLKTSILKFIYKIQSIDQGSDLLITRFGILTFLELFIQTLNQKENKEEASSKIFTQQLKNNVDSILCRFEVSVGESKRVQEWTSHTLTKELQRLHNALSS</sequence>
<evidence type="ECO:0000259" key="2">
    <source>
        <dbReference type="Pfam" id="PF11707"/>
    </source>
</evidence>
<dbReference type="EMBL" id="CH981524">
    <property type="protein sequence ID" value="EDK42643.1"/>
    <property type="molecule type" value="Genomic_DNA"/>
</dbReference>
<proteinExistence type="predicted"/>
<dbReference type="InterPro" id="IPR039844">
    <property type="entry name" value="URB1"/>
</dbReference>
<protein>
    <recommendedName>
        <fullName evidence="7">Nucleolar pre-ribosomal-associated protein 1 C-terminal domain-containing protein</fullName>
    </recommendedName>
</protein>
<dbReference type="PANTHER" id="PTHR13500">
    <property type="entry name" value="NUCLEOLAR PRERIBOSOMAL-ASSOCIATED PROTEIN 1"/>
    <property type="match status" value="1"/>
</dbReference>
<evidence type="ECO:0000259" key="4">
    <source>
        <dbReference type="Pfam" id="PF26140"/>
    </source>
</evidence>
<feature type="domain" description="URB1 C-terminal" evidence="3">
    <location>
        <begin position="1478"/>
        <end position="1688"/>
    </location>
</feature>
<dbReference type="VEuPathDB" id="FungiDB:LELG_00821"/>
<dbReference type="OrthoDB" id="72892at2759"/>
<evidence type="ECO:0000313" key="6">
    <source>
        <dbReference type="Proteomes" id="UP000001996"/>
    </source>
</evidence>
<dbReference type="InterPro" id="IPR059018">
    <property type="entry name" value="HEAT_URB1"/>
</dbReference>
<evidence type="ECO:0000313" key="5">
    <source>
        <dbReference type="EMBL" id="EDK42643.1"/>
    </source>
</evidence>
<dbReference type="Pfam" id="PF16201">
    <property type="entry name" value="NopRA1"/>
    <property type="match status" value="1"/>
</dbReference>
<feature type="region of interest" description="Disordered" evidence="1">
    <location>
        <begin position="874"/>
        <end position="895"/>
    </location>
</feature>
<dbReference type="GO" id="GO:0005730">
    <property type="term" value="C:nucleolus"/>
    <property type="evidence" value="ECO:0007669"/>
    <property type="project" value="TreeGrafter"/>
</dbReference>
<dbReference type="KEGG" id="lel:PVL30_000790"/>
<organism evidence="5 6">
    <name type="scientific">Lodderomyces elongisporus (strain ATCC 11503 / CBS 2605 / JCM 1781 / NBRC 1676 / NRRL YB-4239)</name>
    <name type="common">Yeast</name>
    <name type="synonym">Saccharomyces elongisporus</name>
    <dbReference type="NCBI Taxonomy" id="379508"/>
    <lineage>
        <taxon>Eukaryota</taxon>
        <taxon>Fungi</taxon>
        <taxon>Dikarya</taxon>
        <taxon>Ascomycota</taxon>
        <taxon>Saccharomycotina</taxon>
        <taxon>Pichiomycetes</taxon>
        <taxon>Debaryomycetaceae</taxon>
        <taxon>Candida/Lodderomyces clade</taxon>
        <taxon>Lodderomyces</taxon>
    </lineage>
</organism>
<feature type="compositionally biased region" description="Low complexity" evidence="1">
    <location>
        <begin position="879"/>
        <end position="895"/>
    </location>
</feature>
<keyword evidence="6" id="KW-1185">Reference proteome</keyword>
<dbReference type="HOGENOM" id="CLU_003174_0_0_1"/>
<dbReference type="Pfam" id="PF26140">
    <property type="entry name" value="HEAT_URB1"/>
    <property type="match status" value="1"/>
</dbReference>
<dbReference type="STRING" id="379508.A5DTY5"/>
<evidence type="ECO:0000259" key="3">
    <source>
        <dbReference type="Pfam" id="PF16201"/>
    </source>
</evidence>
<dbReference type="InterPro" id="IPR032436">
    <property type="entry name" value="URB1_C"/>
</dbReference>
<dbReference type="FunCoup" id="A5DTY5">
    <property type="interactions" value="315"/>
</dbReference>
<dbReference type="eggNOG" id="KOG1791">
    <property type="taxonomic scope" value="Eukaryota"/>
</dbReference>
<gene>
    <name evidence="5" type="ORF">LELG_00821</name>
</gene>
<dbReference type="Pfam" id="PF11707">
    <property type="entry name" value="Npa1"/>
    <property type="match status" value="1"/>
</dbReference>
<dbReference type="GO" id="GO:0000463">
    <property type="term" value="P:maturation of LSU-rRNA from tricistronic rRNA transcript (SSU-rRNA, 5.8S rRNA, LSU-rRNA)"/>
    <property type="evidence" value="ECO:0007669"/>
    <property type="project" value="TreeGrafter"/>
</dbReference>
<dbReference type="Proteomes" id="UP000001996">
    <property type="component" value="Unassembled WGS sequence"/>
</dbReference>